<comment type="caution">
    <text evidence="4">The sequence shown here is derived from an EMBL/GenBank/DDBJ whole genome shotgun (WGS) entry which is preliminary data.</text>
</comment>
<proteinExistence type="predicted"/>
<feature type="domain" description="ABC transporter" evidence="3">
    <location>
        <begin position="5"/>
        <end position="242"/>
    </location>
</feature>
<evidence type="ECO:0000313" key="5">
    <source>
        <dbReference type="Proteomes" id="UP000320791"/>
    </source>
</evidence>
<dbReference type="InterPro" id="IPR003439">
    <property type="entry name" value="ABC_transporter-like_ATP-bd"/>
</dbReference>
<protein>
    <submittedName>
        <fullName evidence="4">ATP-binding cassette domain-containing protein</fullName>
    </submittedName>
</protein>
<dbReference type="PROSITE" id="PS00211">
    <property type="entry name" value="ABC_TRANSPORTER_1"/>
    <property type="match status" value="1"/>
</dbReference>
<dbReference type="PROSITE" id="PS50893">
    <property type="entry name" value="ABC_TRANSPORTER_2"/>
    <property type="match status" value="1"/>
</dbReference>
<reference evidence="4 5" key="1">
    <citation type="submission" date="2019-08" db="EMBL/GenBank/DDBJ databases">
        <authorList>
            <person name="Lei W."/>
        </authorList>
    </citation>
    <scope>NUCLEOTIDE SEQUENCE [LARGE SCALE GENOMIC DNA]</scope>
    <source>
        <strain evidence="4 5">CCUG 58627</strain>
    </source>
</reference>
<sequence>MTIPVLVRDLHKTYKAASKNVPAKHVLRGLSFQIDRSGVFTFLGHNGAGKTTLIKILSTLLSGDSGEAIICGFDVAKQPAKVREIIALTGQYAAVDEQLTGRENIEFFGRLRGLRKKDAAARATELLGSFELAHAGDQPVSSYSGGMRRRLDISVSLVTPPKVLFLDEPSTGLDPVSRNELWALIRRLTETGMTIILTTQYLEEADALSDRIFVLKDGVVALEGTPTELRHQLGESVLRLRFDGDQAALAACDYLRALGVDVGISSDNPSILVVYSRELMAPEVILSRLAEADQRPAEFSLAAPTLDEVFIQLNRVEEEQ</sequence>
<gene>
    <name evidence="4" type="ORF">FRX94_06215</name>
</gene>
<dbReference type="PANTHER" id="PTHR43582:SF2">
    <property type="entry name" value="LINEARMYCIN RESISTANCE ATP-BINDING PROTEIN LNRL"/>
    <property type="match status" value="1"/>
</dbReference>
<evidence type="ECO:0000259" key="3">
    <source>
        <dbReference type="PROSITE" id="PS50893"/>
    </source>
</evidence>
<dbReference type="PANTHER" id="PTHR43582">
    <property type="entry name" value="LINEARMYCIN RESISTANCE ATP-BINDING PROTEIN LNRL"/>
    <property type="match status" value="1"/>
</dbReference>
<dbReference type="RefSeq" id="WP_146324270.1">
    <property type="nucleotide sequence ID" value="NZ_BAABLR010000072.1"/>
</dbReference>
<dbReference type="GO" id="GO:0016887">
    <property type="term" value="F:ATP hydrolysis activity"/>
    <property type="evidence" value="ECO:0007669"/>
    <property type="project" value="InterPro"/>
</dbReference>
<dbReference type="InterPro" id="IPR003593">
    <property type="entry name" value="AAA+_ATPase"/>
</dbReference>
<evidence type="ECO:0000313" key="4">
    <source>
        <dbReference type="EMBL" id="TWT25559.1"/>
    </source>
</evidence>
<keyword evidence="1" id="KW-0547">Nucleotide-binding</keyword>
<dbReference type="Pfam" id="PF00005">
    <property type="entry name" value="ABC_tran"/>
    <property type="match status" value="1"/>
</dbReference>
<dbReference type="EMBL" id="VOHM01000011">
    <property type="protein sequence ID" value="TWT25559.1"/>
    <property type="molecule type" value="Genomic_DNA"/>
</dbReference>
<dbReference type="InterPro" id="IPR027417">
    <property type="entry name" value="P-loop_NTPase"/>
</dbReference>
<dbReference type="Proteomes" id="UP000320791">
    <property type="component" value="Unassembled WGS sequence"/>
</dbReference>
<dbReference type="SMART" id="SM00382">
    <property type="entry name" value="AAA"/>
    <property type="match status" value="1"/>
</dbReference>
<keyword evidence="5" id="KW-1185">Reference proteome</keyword>
<dbReference type="SUPFAM" id="SSF52540">
    <property type="entry name" value="P-loop containing nucleoside triphosphate hydrolases"/>
    <property type="match status" value="1"/>
</dbReference>
<accession>A0A5C5UI70</accession>
<evidence type="ECO:0000256" key="2">
    <source>
        <dbReference type="ARBA" id="ARBA00022840"/>
    </source>
</evidence>
<name>A0A5C5UI70_9CORY</name>
<dbReference type="InterPro" id="IPR017871">
    <property type="entry name" value="ABC_transporter-like_CS"/>
</dbReference>
<organism evidence="4 5">
    <name type="scientific">Corynebacterium canis</name>
    <dbReference type="NCBI Taxonomy" id="679663"/>
    <lineage>
        <taxon>Bacteria</taxon>
        <taxon>Bacillati</taxon>
        <taxon>Actinomycetota</taxon>
        <taxon>Actinomycetes</taxon>
        <taxon>Mycobacteriales</taxon>
        <taxon>Corynebacteriaceae</taxon>
        <taxon>Corynebacterium</taxon>
    </lineage>
</organism>
<evidence type="ECO:0000256" key="1">
    <source>
        <dbReference type="ARBA" id="ARBA00022741"/>
    </source>
</evidence>
<dbReference type="AlphaFoldDB" id="A0A5C5UI70"/>
<dbReference type="Gene3D" id="3.40.50.300">
    <property type="entry name" value="P-loop containing nucleotide triphosphate hydrolases"/>
    <property type="match status" value="1"/>
</dbReference>
<keyword evidence="2 4" id="KW-0067">ATP-binding</keyword>
<dbReference type="OrthoDB" id="9804819at2"/>
<dbReference type="GO" id="GO:0005524">
    <property type="term" value="F:ATP binding"/>
    <property type="evidence" value="ECO:0007669"/>
    <property type="project" value="UniProtKB-KW"/>
</dbReference>